<dbReference type="Proteomes" id="UP001237642">
    <property type="component" value="Unassembled WGS sequence"/>
</dbReference>
<comment type="caution">
    <text evidence="7">The sequence shown here is derived from an EMBL/GenBank/DDBJ whole genome shotgun (WGS) entry which is preliminary data.</text>
</comment>
<keyword evidence="4" id="KW-0414">Isoprene biosynthesis</keyword>
<name>A0AAD8HUN7_9APIA</name>
<dbReference type="CDD" id="cd03784">
    <property type="entry name" value="GT1_Gtf-like"/>
    <property type="match status" value="1"/>
</dbReference>
<evidence type="ECO:0000256" key="6">
    <source>
        <dbReference type="RuleBase" id="RU362057"/>
    </source>
</evidence>
<evidence type="ECO:0000313" key="8">
    <source>
        <dbReference type="Proteomes" id="UP001237642"/>
    </source>
</evidence>
<proteinExistence type="inferred from homology"/>
<reference evidence="7" key="1">
    <citation type="submission" date="2023-02" db="EMBL/GenBank/DDBJ databases">
        <title>Genome of toxic invasive species Heracleum sosnowskyi carries increased number of genes despite the absence of recent whole-genome duplications.</title>
        <authorList>
            <person name="Schelkunov M."/>
            <person name="Shtratnikova V."/>
            <person name="Makarenko M."/>
            <person name="Klepikova A."/>
            <person name="Omelchenko D."/>
            <person name="Novikova G."/>
            <person name="Obukhova E."/>
            <person name="Bogdanov V."/>
            <person name="Penin A."/>
            <person name="Logacheva M."/>
        </authorList>
    </citation>
    <scope>NUCLEOTIDE SEQUENCE</scope>
    <source>
        <strain evidence="7">Hsosn_3</strain>
        <tissue evidence="7">Leaf</tissue>
    </source>
</reference>
<dbReference type="GO" id="GO:0016135">
    <property type="term" value="P:saponin biosynthetic process"/>
    <property type="evidence" value="ECO:0007669"/>
    <property type="project" value="UniProtKB-ARBA"/>
</dbReference>
<dbReference type="SUPFAM" id="SSF53756">
    <property type="entry name" value="UDP-Glycosyltransferase/glycogen phosphorylase"/>
    <property type="match status" value="1"/>
</dbReference>
<evidence type="ECO:0000256" key="4">
    <source>
        <dbReference type="ARBA" id="ARBA00023229"/>
    </source>
</evidence>
<comment type="pathway">
    <text evidence="1">Secondary metabolite biosynthesis; terpenoid biosynthesis.</text>
</comment>
<dbReference type="EC" id="2.4.1.-" evidence="6"/>
<protein>
    <recommendedName>
        <fullName evidence="6">Glycosyltransferase</fullName>
        <ecNumber evidence="6">2.4.1.-</ecNumber>
    </recommendedName>
</protein>
<dbReference type="InterPro" id="IPR002213">
    <property type="entry name" value="UDP_glucos_trans"/>
</dbReference>
<reference evidence="7" key="2">
    <citation type="submission" date="2023-05" db="EMBL/GenBank/DDBJ databases">
        <authorList>
            <person name="Schelkunov M.I."/>
        </authorList>
    </citation>
    <scope>NUCLEOTIDE SEQUENCE</scope>
    <source>
        <strain evidence="7">Hsosn_3</strain>
        <tissue evidence="7">Leaf</tissue>
    </source>
</reference>
<dbReference type="GO" id="GO:0046246">
    <property type="term" value="P:terpene biosynthetic process"/>
    <property type="evidence" value="ECO:0007669"/>
    <property type="project" value="UniProtKB-ARBA"/>
</dbReference>
<keyword evidence="8" id="KW-1185">Reference proteome</keyword>
<keyword evidence="3 5" id="KW-0808">Transferase</keyword>
<dbReference type="PANTHER" id="PTHR11926">
    <property type="entry name" value="GLUCOSYL/GLUCURONOSYL TRANSFERASES"/>
    <property type="match status" value="1"/>
</dbReference>
<gene>
    <name evidence="7" type="ORF">POM88_029404</name>
</gene>
<dbReference type="GO" id="GO:0080044">
    <property type="term" value="F:quercetin 7-O-glucosyltransferase activity"/>
    <property type="evidence" value="ECO:0007669"/>
    <property type="project" value="TreeGrafter"/>
</dbReference>
<dbReference type="PROSITE" id="PS00375">
    <property type="entry name" value="UDPGT"/>
    <property type="match status" value="1"/>
</dbReference>
<dbReference type="InterPro" id="IPR035595">
    <property type="entry name" value="UDP_glycos_trans_CS"/>
</dbReference>
<dbReference type="AlphaFoldDB" id="A0AAD8HUN7"/>
<organism evidence="7 8">
    <name type="scientific">Heracleum sosnowskyi</name>
    <dbReference type="NCBI Taxonomy" id="360622"/>
    <lineage>
        <taxon>Eukaryota</taxon>
        <taxon>Viridiplantae</taxon>
        <taxon>Streptophyta</taxon>
        <taxon>Embryophyta</taxon>
        <taxon>Tracheophyta</taxon>
        <taxon>Spermatophyta</taxon>
        <taxon>Magnoliopsida</taxon>
        <taxon>eudicotyledons</taxon>
        <taxon>Gunneridae</taxon>
        <taxon>Pentapetalae</taxon>
        <taxon>asterids</taxon>
        <taxon>campanulids</taxon>
        <taxon>Apiales</taxon>
        <taxon>Apiaceae</taxon>
        <taxon>Apioideae</taxon>
        <taxon>apioid superclade</taxon>
        <taxon>Tordylieae</taxon>
        <taxon>Tordyliinae</taxon>
        <taxon>Heracleum</taxon>
    </lineage>
</organism>
<evidence type="ECO:0000256" key="1">
    <source>
        <dbReference type="ARBA" id="ARBA00004721"/>
    </source>
</evidence>
<dbReference type="Pfam" id="PF00201">
    <property type="entry name" value="UDPGT"/>
    <property type="match status" value="1"/>
</dbReference>
<evidence type="ECO:0000256" key="2">
    <source>
        <dbReference type="ARBA" id="ARBA00009995"/>
    </source>
</evidence>
<accession>A0AAD8HUN7</accession>
<dbReference type="GO" id="GO:0080043">
    <property type="term" value="F:quercetin 3-O-glucosyltransferase activity"/>
    <property type="evidence" value="ECO:0007669"/>
    <property type="project" value="TreeGrafter"/>
</dbReference>
<dbReference type="EMBL" id="JAUIZM010000007">
    <property type="protein sequence ID" value="KAK1373211.1"/>
    <property type="molecule type" value="Genomic_DNA"/>
</dbReference>
<dbReference type="PANTHER" id="PTHR11926:SF1534">
    <property type="entry name" value="GLYCOSYLTRANSFERASE"/>
    <property type="match status" value="1"/>
</dbReference>
<evidence type="ECO:0000256" key="5">
    <source>
        <dbReference type="RuleBase" id="RU003718"/>
    </source>
</evidence>
<comment type="similarity">
    <text evidence="2 5">Belongs to the UDP-glycosyltransferase family.</text>
</comment>
<sequence>MNAKHFLLVSLPTQSHINPSLQLAKILTDHGAQVTLATTTSALRRLNNNTLPTIDGLFYTTFFDDEQISNESKDVKTNVVADAFSALKRLGPQKLSKLLQNLSENGSPVSFIVYSLLLPWVAEVAREMHIPSAFLFIQSAISFAIIHRFFNSYDGLHANNDNFGHDVSIKLPKLPLFTAHDIPSFLLPDNEYHSFMVPIYREHIQTLEKDPNSCVLVNTFDALEKDVMYSIPGIKFFPVGPLFSSSIFNKNELNIDKSFGGNMARCSTDNYLNWLDSKQDRSVIYVSFGSIIVLKESQKEEILQALRESKRPFLWVIRDIKDEEREKYCISEEIGLIVPWCSQVEVLSHHATGCFVSHCGWNSTLESIASGVPVVGCPTFSEQNTNVKMIEELFGNGISVNKNEEGVFVKQEIKKCLNIVMGSEEKGNVIKENAMKLKSLAVEAAEEGGSSHKNLLSFFKMSVGDTHLSGFFMPNSSEGSDRTGSMSITFAHGDEKVAGGHVAGHVCMNIYGCYLEISTSKCYAHGTNSIRSSGTTGDEES</sequence>
<dbReference type="FunFam" id="3.40.50.2000:FF:000019">
    <property type="entry name" value="Glycosyltransferase"/>
    <property type="match status" value="1"/>
</dbReference>
<keyword evidence="5" id="KW-0328">Glycosyltransferase</keyword>
<evidence type="ECO:0000313" key="7">
    <source>
        <dbReference type="EMBL" id="KAK1373211.1"/>
    </source>
</evidence>
<dbReference type="Gene3D" id="3.40.50.2000">
    <property type="entry name" value="Glycogen Phosphorylase B"/>
    <property type="match status" value="2"/>
</dbReference>
<evidence type="ECO:0000256" key="3">
    <source>
        <dbReference type="ARBA" id="ARBA00022679"/>
    </source>
</evidence>